<name>A0A8J5UKZ2_FUSOX</name>
<evidence type="ECO:0000313" key="1">
    <source>
        <dbReference type="EMBL" id="KAG7428631.1"/>
    </source>
</evidence>
<protein>
    <recommendedName>
        <fullName evidence="3">F-box domain-containing protein</fullName>
    </recommendedName>
</protein>
<dbReference type="EMBL" id="JAELUR010000008">
    <property type="protein sequence ID" value="KAG7428631.1"/>
    <property type="molecule type" value="Genomic_DNA"/>
</dbReference>
<sequence>MPTRNNQGSAIGLRRLPIELIGAIFSLLPNRDIKNLRLTCSSLKGSAHLKITRIFISPSPRNIDVLLGVANHDIYRKEIKKIIWDDSPLESIEWNTGTPCCHDTVDEWSEEDNSEDDAYAEPYSQESEERYEWYVRWCRVSIMHLKSALDVKRMLWRTSRQDKQLESTRLGRRSFADYKSLLQQQEEVLKIQAHEKAFLYTLERFPNLTTIEVTPAAHGQLYMPLYTTPMIRELPYGFPYPIPRGWPCPAYNTFPHDVEEKGDDWWRSFRFVIKALANMDQRRISELVLDNHYLPTGINPFIFTNCADDYNNLCKIVEKPGFNRLVLSLITGWIRDDGEYEDWEFYRNGSIRKFLAKASDLEEMVFKTDYNLGDGSLVEMRDYVSLFDLFPLDAWPKLRHFGLVGMQVTQENLISFLRQLPSTVRSIDLSFLAILEGQGTHEGTLTDIRDKLGWRSLPLEKRISIRYLVHGGPCQRPSPSPSYICLNKEVEEYVYEDGPLPVESSRHPRDYNARNAEGMDITALTSYVECLPNELLDVICDLPPNSDIKNLRLASLFLGRKCQLQISCVFISPNPRNLYVVRSIANHKTYRLGVEEVIWDDATLIPLKRAGRQVDDYSDESEEEECKEKNNEARKCFAWYTRGCKRNIKAAKDRMVGQMSRPDTVSKQHQLGNVMSYRDSFEYYKVLESQQRYIIASKIDEGIFRHALQQFPKLKRVIVTPAAHGYLFEPLYKTLMIWSFPYGFIYPVPRGCPTSWPRRHWAFVVPWIGNEAIDEDKTQWHGFRIVTKVLAEENHKITELIFDDYQPNTGISHFALNRGTEEYTNFCDMVKRPGLQKLQLSLLVSLYIGEEYEIYDQGYLRDALSEATDMRHFSFHTDFGTNRCSWIVDMHQYTSLFDVFPIHRWQKITHFGLSNVVVTQNDFINFLSKLPPIVQTVELSFLTFVEGEGHYISLMEDIRDKLDWKHRPVEERIRIYAKIFCYLSYYGRYICIDKEVEEFVYKNGPPSFQLRQHDNSSDVDSGTGVLKDLFNPSWERLNDFSPERRLVFPRMHGL</sequence>
<accession>A0A8J5UKZ2</accession>
<dbReference type="CDD" id="cd09917">
    <property type="entry name" value="F-box_SF"/>
    <property type="match status" value="1"/>
</dbReference>
<dbReference type="AlphaFoldDB" id="A0A8J5UKZ2"/>
<dbReference type="Proteomes" id="UP000693942">
    <property type="component" value="Unassembled WGS sequence"/>
</dbReference>
<organism evidence="1 2">
    <name type="scientific">Fusarium oxysporum f. sp. raphani</name>
    <dbReference type="NCBI Taxonomy" id="96318"/>
    <lineage>
        <taxon>Eukaryota</taxon>
        <taxon>Fungi</taxon>
        <taxon>Dikarya</taxon>
        <taxon>Ascomycota</taxon>
        <taxon>Pezizomycotina</taxon>
        <taxon>Sordariomycetes</taxon>
        <taxon>Hypocreomycetidae</taxon>
        <taxon>Hypocreales</taxon>
        <taxon>Nectriaceae</taxon>
        <taxon>Fusarium</taxon>
        <taxon>Fusarium oxysporum species complex</taxon>
    </lineage>
</organism>
<proteinExistence type="predicted"/>
<gene>
    <name evidence="1" type="ORF">Forpi1262_v010797</name>
</gene>
<evidence type="ECO:0008006" key="3">
    <source>
        <dbReference type="Google" id="ProtNLM"/>
    </source>
</evidence>
<evidence type="ECO:0000313" key="2">
    <source>
        <dbReference type="Proteomes" id="UP000693942"/>
    </source>
</evidence>
<reference evidence="1" key="1">
    <citation type="submission" date="2021-04" db="EMBL/GenBank/DDBJ databases">
        <title>First draft genome resource for Brassicaceae pathogens Fusarium oxysporum f. sp. raphani and Fusarium oxysporum f. sp. rapae.</title>
        <authorList>
            <person name="Asai S."/>
        </authorList>
    </citation>
    <scope>NUCLEOTIDE SEQUENCE</scope>
    <source>
        <strain evidence="1">Tf1262</strain>
    </source>
</reference>
<comment type="caution">
    <text evidence="1">The sequence shown here is derived from an EMBL/GenBank/DDBJ whole genome shotgun (WGS) entry which is preliminary data.</text>
</comment>